<comment type="cofactor">
    <cofactor evidence="6">
        <name>Mg(2+)</name>
        <dbReference type="ChEBI" id="CHEBI:18420"/>
    </cofactor>
    <cofactor evidence="6">
        <name>Mn(2+)</name>
        <dbReference type="ChEBI" id="CHEBI:29035"/>
    </cofactor>
    <text evidence="6">Mg(2+). Can also accept Mn(2+).</text>
</comment>
<accession>A0A3Q9V2P5</accession>
<evidence type="ECO:0000313" key="8">
    <source>
        <dbReference type="EMBL" id="AZZ65242.1"/>
    </source>
</evidence>
<evidence type="ECO:0000313" key="9">
    <source>
        <dbReference type="Proteomes" id="UP000256585"/>
    </source>
</evidence>
<comment type="function">
    <text evidence="6">Catalyzes the formation of acetyl phosphate from acetate and ATP. Can also catalyze the reverse reaction.</text>
</comment>
<feature type="binding site" evidence="6">
    <location>
        <position position="88"/>
    </location>
    <ligand>
        <name>substrate</name>
    </ligand>
</feature>
<dbReference type="NCBIfam" id="TIGR00016">
    <property type="entry name" value="ackA"/>
    <property type="match status" value="1"/>
</dbReference>
<feature type="binding site" evidence="6">
    <location>
        <position position="381"/>
    </location>
    <ligand>
        <name>Mg(2+)</name>
        <dbReference type="ChEBI" id="CHEBI:18420"/>
    </ligand>
</feature>
<feature type="site" description="Transition state stabilizer" evidence="6">
    <location>
        <position position="177"/>
    </location>
</feature>
<reference evidence="8" key="1">
    <citation type="submission" date="2019-03" db="EMBL/GenBank/DDBJ databases">
        <title>Draft Sequence and Annotation of the Mycoplasma phocicerebrale Strain 1049T Genome.</title>
        <authorList>
            <person name="Frasca S.Jr."/>
            <person name="Kutish G.F."/>
            <person name="Castellanos Gell J."/>
            <person name="Michaels D.L."/>
            <person name="Brown D.R."/>
        </authorList>
    </citation>
    <scope>NUCLEOTIDE SEQUENCE</scope>
    <source>
        <strain evidence="8">1049</strain>
    </source>
</reference>
<dbReference type="InterPro" id="IPR004372">
    <property type="entry name" value="Ac/propionate_kinase"/>
</dbReference>
<organism evidence="8 9">
    <name type="scientific">Metamycoplasma phocicerebrale</name>
    <dbReference type="NCBI Taxonomy" id="142649"/>
    <lineage>
        <taxon>Bacteria</taxon>
        <taxon>Bacillati</taxon>
        <taxon>Mycoplasmatota</taxon>
        <taxon>Mycoplasmoidales</taxon>
        <taxon>Metamycoplasmataceae</taxon>
        <taxon>Metamycoplasma</taxon>
    </lineage>
</organism>
<dbReference type="PROSITE" id="PS01075">
    <property type="entry name" value="ACETATE_KINASE_1"/>
    <property type="match status" value="1"/>
</dbReference>
<dbReference type="GO" id="GO:0006085">
    <property type="term" value="P:acetyl-CoA biosynthetic process"/>
    <property type="evidence" value="ECO:0007669"/>
    <property type="project" value="UniProtKB-UniRule"/>
</dbReference>
<dbReference type="PRINTS" id="PR00471">
    <property type="entry name" value="ACETATEKNASE"/>
</dbReference>
<evidence type="ECO:0000256" key="4">
    <source>
        <dbReference type="ARBA" id="ARBA00022777"/>
    </source>
</evidence>
<keyword evidence="6" id="KW-0460">Magnesium</keyword>
<dbReference type="GO" id="GO:0000287">
    <property type="term" value="F:magnesium ion binding"/>
    <property type="evidence" value="ECO:0007669"/>
    <property type="project" value="UniProtKB-UniRule"/>
</dbReference>
<keyword evidence="2 6" id="KW-0808">Transferase</keyword>
<name>A0A3Q9V2P5_9BACT</name>
<dbReference type="RefSeq" id="WP_116171939.1">
    <property type="nucleotide sequence ID" value="NZ_CP033058.2"/>
</dbReference>
<comment type="subunit">
    <text evidence="6">Homodimer.</text>
</comment>
<feature type="binding site" evidence="6">
    <location>
        <begin position="326"/>
        <end position="330"/>
    </location>
    <ligand>
        <name>ATP</name>
        <dbReference type="ChEBI" id="CHEBI:30616"/>
    </ligand>
</feature>
<evidence type="ECO:0000256" key="5">
    <source>
        <dbReference type="ARBA" id="ARBA00022840"/>
    </source>
</evidence>
<keyword evidence="6" id="KW-0479">Metal-binding</keyword>
<dbReference type="SUPFAM" id="SSF53067">
    <property type="entry name" value="Actin-like ATPase domain"/>
    <property type="match status" value="2"/>
</dbReference>
<protein>
    <recommendedName>
        <fullName evidence="6">Acetate kinase</fullName>
        <ecNumber evidence="6">2.7.2.1</ecNumber>
    </recommendedName>
    <alternativeName>
        <fullName evidence="6">Acetokinase</fullName>
    </alternativeName>
</protein>
<dbReference type="OrthoDB" id="9802453at2"/>
<evidence type="ECO:0000256" key="6">
    <source>
        <dbReference type="HAMAP-Rule" id="MF_00020"/>
    </source>
</evidence>
<feature type="active site" description="Proton donor/acceptor" evidence="6">
    <location>
        <position position="145"/>
    </location>
</feature>
<dbReference type="PIRSF" id="PIRSF000722">
    <property type="entry name" value="Acetate_prop_kin"/>
    <property type="match status" value="1"/>
</dbReference>
<feature type="site" description="Transition state stabilizer" evidence="6">
    <location>
        <position position="236"/>
    </location>
</feature>
<dbReference type="InterPro" id="IPR043129">
    <property type="entry name" value="ATPase_NBD"/>
</dbReference>
<keyword evidence="6" id="KW-0963">Cytoplasm</keyword>
<dbReference type="InterPro" id="IPR000890">
    <property type="entry name" value="Aliphatic_acid_kin_short-chain"/>
</dbReference>
<evidence type="ECO:0000256" key="7">
    <source>
        <dbReference type="RuleBase" id="RU003835"/>
    </source>
</evidence>
<feature type="binding site" evidence="6">
    <location>
        <position position="15"/>
    </location>
    <ligand>
        <name>ATP</name>
        <dbReference type="ChEBI" id="CHEBI:30616"/>
    </ligand>
</feature>
<dbReference type="Gene3D" id="3.30.420.40">
    <property type="match status" value="2"/>
</dbReference>
<comment type="similarity">
    <text evidence="1 6 7">Belongs to the acetokinase family.</text>
</comment>
<keyword evidence="5 6" id="KW-0067">ATP-binding</keyword>
<keyword evidence="3 6" id="KW-0547">Nucleotide-binding</keyword>
<dbReference type="PANTHER" id="PTHR21060:SF15">
    <property type="entry name" value="ACETATE KINASE-RELATED"/>
    <property type="match status" value="1"/>
</dbReference>
<dbReference type="GO" id="GO:0005524">
    <property type="term" value="F:ATP binding"/>
    <property type="evidence" value="ECO:0007669"/>
    <property type="project" value="UniProtKB-KW"/>
</dbReference>
<feature type="binding site" evidence="6">
    <location>
        <begin position="203"/>
        <end position="207"/>
    </location>
    <ligand>
        <name>ATP</name>
        <dbReference type="ChEBI" id="CHEBI:30616"/>
    </ligand>
</feature>
<dbReference type="HAMAP" id="MF_00020">
    <property type="entry name" value="Acetate_kinase"/>
    <property type="match status" value="1"/>
</dbReference>
<dbReference type="UniPathway" id="UPA00340">
    <property type="reaction ID" value="UER00458"/>
</dbReference>
<sequence length="395" mass="44625">MNKILVINAGSSSIKWTLFNKNLHIEAKGVAERIKMDMGKLTLNYQESKIEKDIFLPSFLETVKQLVELWEEHGIIHDYSDISKVAFRVVNGGPKLQSTTYVNEQTIDWLKESIDLAPVHNPGALEAIIAFKELFTNATMSMHFDTSFHNTLPKVSYTYPINSDLAKELNIRKYGFHGLNYHYITEKCQELFNKQKINVVIMHIGNGASLCAVEDSKSIDTSMGFTPLAGIMMGTRSGDIDASIIPYIIKHKGFTVDEIFKILNEKSGMLGVSNVSSDVRDVQKAKKENLRAAFALDLYTQRIADYLITYINKIKNKLDAIVFTAGVGENDHLVREQVIKKINLINLKVDESKNKGRDFGDYKIISSDDSVIPIYVIRAEEEMFIAKEAITMKQN</sequence>
<gene>
    <name evidence="6" type="primary">ackA</name>
    <name evidence="8" type="ORF">DMC14_000240</name>
</gene>
<dbReference type="InterPro" id="IPR023865">
    <property type="entry name" value="Aliphatic_acid_kinase_CS"/>
</dbReference>
<feature type="binding site" evidence="6">
    <location>
        <position position="8"/>
    </location>
    <ligand>
        <name>Mg(2+)</name>
        <dbReference type="ChEBI" id="CHEBI:18420"/>
    </ligand>
</feature>
<dbReference type="EC" id="2.7.2.1" evidence="6"/>
<keyword evidence="9" id="KW-1185">Reference proteome</keyword>
<dbReference type="PANTHER" id="PTHR21060">
    <property type="entry name" value="ACETATE KINASE"/>
    <property type="match status" value="1"/>
</dbReference>
<feature type="binding site" evidence="6">
    <location>
        <begin position="278"/>
        <end position="280"/>
    </location>
    <ligand>
        <name>ATP</name>
        <dbReference type="ChEBI" id="CHEBI:30616"/>
    </ligand>
</feature>
<dbReference type="EMBL" id="CP033058">
    <property type="protein sequence ID" value="AZZ65242.1"/>
    <property type="molecule type" value="Genomic_DNA"/>
</dbReference>
<evidence type="ECO:0000256" key="3">
    <source>
        <dbReference type="ARBA" id="ARBA00022741"/>
    </source>
</evidence>
<dbReference type="GO" id="GO:0008776">
    <property type="term" value="F:acetate kinase activity"/>
    <property type="evidence" value="ECO:0007669"/>
    <property type="project" value="UniProtKB-UniRule"/>
</dbReference>
<keyword evidence="4 6" id="KW-0418">Kinase</keyword>
<dbReference type="Proteomes" id="UP000256585">
    <property type="component" value="Chromosome"/>
</dbReference>
<comment type="pathway">
    <text evidence="6">Metabolic intermediate biosynthesis; acetyl-CoA biosynthesis; acetyl-CoA from acetate: step 1/2.</text>
</comment>
<comment type="catalytic activity">
    <reaction evidence="6">
        <text>acetate + ATP = acetyl phosphate + ADP</text>
        <dbReference type="Rhea" id="RHEA:11352"/>
        <dbReference type="ChEBI" id="CHEBI:22191"/>
        <dbReference type="ChEBI" id="CHEBI:30089"/>
        <dbReference type="ChEBI" id="CHEBI:30616"/>
        <dbReference type="ChEBI" id="CHEBI:456216"/>
        <dbReference type="EC" id="2.7.2.1"/>
    </reaction>
</comment>
<dbReference type="GO" id="GO:0006083">
    <property type="term" value="P:acetate metabolic process"/>
    <property type="evidence" value="ECO:0007669"/>
    <property type="project" value="TreeGrafter"/>
</dbReference>
<proteinExistence type="inferred from homology"/>
<dbReference type="AlphaFoldDB" id="A0A3Q9V2P5"/>
<comment type="subcellular location">
    <subcellularLocation>
        <location evidence="6">Cytoplasm</location>
    </subcellularLocation>
</comment>
<evidence type="ECO:0000256" key="2">
    <source>
        <dbReference type="ARBA" id="ARBA00022679"/>
    </source>
</evidence>
<dbReference type="GO" id="GO:0005737">
    <property type="term" value="C:cytoplasm"/>
    <property type="evidence" value="ECO:0007669"/>
    <property type="project" value="UniProtKB-SubCell"/>
</dbReference>
<dbReference type="Pfam" id="PF00871">
    <property type="entry name" value="Acetate_kinase"/>
    <property type="match status" value="1"/>
</dbReference>
<evidence type="ECO:0000256" key="1">
    <source>
        <dbReference type="ARBA" id="ARBA00008748"/>
    </source>
</evidence>
<dbReference type="KEGG" id="mphc:DMC14_000240"/>